<evidence type="ECO:0000256" key="1">
    <source>
        <dbReference type="ARBA" id="ARBA00001946"/>
    </source>
</evidence>
<evidence type="ECO:0000313" key="6">
    <source>
        <dbReference type="Proteomes" id="UP000548632"/>
    </source>
</evidence>
<gene>
    <name evidence="5" type="ORF">HUK38_04670</name>
</gene>
<evidence type="ECO:0000256" key="3">
    <source>
        <dbReference type="ARBA" id="ARBA00022801"/>
    </source>
</evidence>
<keyword evidence="3" id="KW-0378">Hydrolase</keyword>
<sequence>MSQSEHEIQNLILLSARELGYTLWRNNTGVGWQGNKTSRRQDGAMIVQNARPLHAGLCKGSSDLIGLRSRVITPDDVGECIAQFVALEVKAAGGRLSHEQVMFLDFIKNAGGIARVVRSVEDAK</sequence>
<dbReference type="Proteomes" id="UP000548632">
    <property type="component" value="Unassembled WGS sequence"/>
</dbReference>
<dbReference type="SMART" id="SM00990">
    <property type="entry name" value="VRR_NUC"/>
    <property type="match status" value="1"/>
</dbReference>
<dbReference type="RefSeq" id="WP_182582958.1">
    <property type="nucleotide sequence ID" value="NZ_JABVCQ010000007.1"/>
</dbReference>
<proteinExistence type="predicted"/>
<name>A0A839H9H4_9GAMM</name>
<dbReference type="Gene3D" id="3.40.1350.10">
    <property type="match status" value="1"/>
</dbReference>
<dbReference type="EMBL" id="JABVCQ010000007">
    <property type="protein sequence ID" value="MBB1125524.1"/>
    <property type="molecule type" value="Genomic_DNA"/>
</dbReference>
<dbReference type="GO" id="GO:0004518">
    <property type="term" value="F:nuclease activity"/>
    <property type="evidence" value="ECO:0007669"/>
    <property type="project" value="UniProtKB-KW"/>
</dbReference>
<dbReference type="InterPro" id="IPR014883">
    <property type="entry name" value="VRR_NUC"/>
</dbReference>
<organism evidence="5 6">
    <name type="scientific">Thiospirillum jenense</name>
    <dbReference type="NCBI Taxonomy" id="1653858"/>
    <lineage>
        <taxon>Bacteria</taxon>
        <taxon>Pseudomonadati</taxon>
        <taxon>Pseudomonadota</taxon>
        <taxon>Gammaproteobacteria</taxon>
        <taxon>Chromatiales</taxon>
        <taxon>Chromatiaceae</taxon>
        <taxon>Thiospirillum</taxon>
    </lineage>
</organism>
<dbReference type="GO" id="GO:0016788">
    <property type="term" value="F:hydrolase activity, acting on ester bonds"/>
    <property type="evidence" value="ECO:0007669"/>
    <property type="project" value="InterPro"/>
</dbReference>
<dbReference type="AlphaFoldDB" id="A0A839H9H4"/>
<comment type="caution">
    <text evidence="5">The sequence shown here is derived from an EMBL/GenBank/DDBJ whole genome shotgun (WGS) entry which is preliminary data.</text>
</comment>
<accession>A0A839H9H4</accession>
<reference evidence="5 6" key="1">
    <citation type="journal article" date="2020" name="Arch. Microbiol.">
        <title>The genome sequence of the giant phototrophic gammaproteobacterium Thiospirillum jenense gives insight into its physiological properties and phylogenetic relationships.</title>
        <authorList>
            <person name="Imhoff J.F."/>
            <person name="Meyer T.E."/>
            <person name="Kyndt J.A."/>
        </authorList>
    </citation>
    <scope>NUCLEOTIDE SEQUENCE [LARGE SCALE GENOMIC DNA]</scope>
    <source>
        <strain evidence="5 6">DSM 216</strain>
    </source>
</reference>
<keyword evidence="6" id="KW-1185">Reference proteome</keyword>
<protein>
    <submittedName>
        <fullName evidence="5">VRR-NUC domain-containing protein</fullName>
    </submittedName>
</protein>
<dbReference type="GO" id="GO:0003676">
    <property type="term" value="F:nucleic acid binding"/>
    <property type="evidence" value="ECO:0007669"/>
    <property type="project" value="InterPro"/>
</dbReference>
<evidence type="ECO:0000313" key="5">
    <source>
        <dbReference type="EMBL" id="MBB1125524.1"/>
    </source>
</evidence>
<keyword evidence="2" id="KW-0540">Nuclease</keyword>
<comment type="cofactor">
    <cofactor evidence="1">
        <name>Mg(2+)</name>
        <dbReference type="ChEBI" id="CHEBI:18420"/>
    </cofactor>
</comment>
<dbReference type="InterPro" id="IPR011856">
    <property type="entry name" value="tRNA_endonuc-like_dom_sf"/>
</dbReference>
<feature type="domain" description="VRR-NUC" evidence="4">
    <location>
        <begin position="3"/>
        <end position="121"/>
    </location>
</feature>
<evidence type="ECO:0000259" key="4">
    <source>
        <dbReference type="SMART" id="SM00990"/>
    </source>
</evidence>
<evidence type="ECO:0000256" key="2">
    <source>
        <dbReference type="ARBA" id="ARBA00022722"/>
    </source>
</evidence>
<dbReference type="Pfam" id="PF08774">
    <property type="entry name" value="VRR_NUC"/>
    <property type="match status" value="1"/>
</dbReference>